<keyword evidence="1" id="KW-0472">Membrane</keyword>
<feature type="transmembrane region" description="Helical" evidence="1">
    <location>
        <begin position="195"/>
        <end position="219"/>
    </location>
</feature>
<dbReference type="RefSeq" id="WP_008032451.1">
    <property type="nucleotide sequence ID" value="NZ_ACYY01000027.1"/>
</dbReference>
<evidence type="ECO:0000313" key="3">
    <source>
        <dbReference type="Proteomes" id="UP000010121"/>
    </source>
</evidence>
<name>C8S4M8_9RHOB</name>
<keyword evidence="1" id="KW-0812">Transmembrane</keyword>
<feature type="transmembrane region" description="Helical" evidence="1">
    <location>
        <begin position="125"/>
        <end position="143"/>
    </location>
</feature>
<keyword evidence="1" id="KW-1133">Transmembrane helix</keyword>
<reference evidence="2 3" key="1">
    <citation type="submission" date="2009-08" db="EMBL/GenBank/DDBJ databases">
        <title>The draft genome of Rhodobacter sp. SW2.</title>
        <authorList>
            <consortium name="US DOE Joint Genome Institute (JGI-PGF)"/>
            <person name="Lucas S."/>
            <person name="Copeland A."/>
            <person name="Lapidus A."/>
            <person name="Glavina del Rio T."/>
            <person name="Tice H."/>
            <person name="Bruce D."/>
            <person name="Goodwin L."/>
            <person name="Pitluck S."/>
            <person name="Larimer F."/>
            <person name="Land M.L."/>
            <person name="Hauser L."/>
            <person name="Emerson D."/>
        </authorList>
    </citation>
    <scope>NUCLEOTIDE SEQUENCE [LARGE SCALE GENOMIC DNA]</scope>
    <source>
        <strain evidence="2 3">SW2</strain>
    </source>
</reference>
<dbReference type="AlphaFoldDB" id="C8S4M8"/>
<keyword evidence="3" id="KW-1185">Reference proteome</keyword>
<proteinExistence type="predicted"/>
<comment type="caution">
    <text evidence="2">The sequence shown here is derived from an EMBL/GenBank/DDBJ whole genome shotgun (WGS) entry which is preliminary data.</text>
</comment>
<sequence>MTTSKDPEGHLHTLSQLLHDLWGRSNFLAKALISVTSAILAVASMALSFRVGYIWSLRDFSVFASGTVRFSNYIHPLAFAFFVPGAISTLAYGFLRLGLRQITARRTKLIALLLPLRRFVVNDKLITLLALWVVAAVLIYFPIDYFVEINTVLLFVYWASYLAIYAGEFRFSIVEVFSPSFYNFFNRKSVSDSRVLAAQIGWTAFAITSTSFVIGFYGLRLSMASCVYLNLQLENDLAKYSIIAETGDALVLVQCNDHPSVVKMLWPVHRVTVLSKAKVSSISQSDN</sequence>
<organism evidence="2 3">
    <name type="scientific">Rhodobacter ferrooxidans</name>
    <dbReference type="NCBI Taxonomy" id="371731"/>
    <lineage>
        <taxon>Bacteria</taxon>
        <taxon>Pseudomonadati</taxon>
        <taxon>Pseudomonadota</taxon>
        <taxon>Alphaproteobacteria</taxon>
        <taxon>Rhodobacterales</taxon>
        <taxon>Rhodobacter group</taxon>
        <taxon>Rhodobacter</taxon>
    </lineage>
</organism>
<dbReference type="EMBL" id="ACYY01000027">
    <property type="protein sequence ID" value="EEW24027.1"/>
    <property type="molecule type" value="Genomic_DNA"/>
</dbReference>
<dbReference type="Proteomes" id="UP000010121">
    <property type="component" value="Unassembled WGS sequence"/>
</dbReference>
<feature type="transmembrane region" description="Helical" evidence="1">
    <location>
        <begin position="73"/>
        <end position="95"/>
    </location>
</feature>
<evidence type="ECO:0000256" key="1">
    <source>
        <dbReference type="SAM" id="Phobius"/>
    </source>
</evidence>
<accession>C8S4M8</accession>
<protein>
    <submittedName>
        <fullName evidence="2">Uncharacterized protein</fullName>
    </submittedName>
</protein>
<feature type="transmembrane region" description="Helical" evidence="1">
    <location>
        <begin position="31"/>
        <end position="53"/>
    </location>
</feature>
<gene>
    <name evidence="2" type="ORF">Rsw2DRAFT_3006</name>
</gene>
<evidence type="ECO:0000313" key="2">
    <source>
        <dbReference type="EMBL" id="EEW24027.1"/>
    </source>
</evidence>
<feature type="transmembrane region" description="Helical" evidence="1">
    <location>
        <begin position="155"/>
        <end position="174"/>
    </location>
</feature>